<protein>
    <submittedName>
        <fullName evidence="1">Uncharacterized protein</fullName>
    </submittedName>
</protein>
<sequence>MQANIREIQKQAKKVLKSDWTKVAPKYSFGWGESISWAEEMCPFITSEIEDIREIISGDLPVLTYRARKDQPDHMMVAVPFKSEDGNPYNVRLVSSDPISEKKNSLFALFSQAVLFLIASGALPAPSDTAAFSKALVKLTGKKLVG</sequence>
<dbReference type="RefSeq" id="WP_236888804.1">
    <property type="nucleotide sequence ID" value="NZ_AP024488.1"/>
</dbReference>
<reference evidence="1 2" key="1">
    <citation type="submission" date="2021-02" db="EMBL/GenBank/DDBJ databases">
        <title>Complete genome of Desulfoluna sp. strain ASN36.</title>
        <authorList>
            <person name="Takahashi A."/>
            <person name="Kojima H."/>
            <person name="Fukui M."/>
        </authorList>
    </citation>
    <scope>NUCLEOTIDE SEQUENCE [LARGE SCALE GENOMIC DNA]</scope>
    <source>
        <strain evidence="1 2">ASN36</strain>
    </source>
</reference>
<accession>A0ABM7PIG8</accession>
<dbReference type="Proteomes" id="UP001320148">
    <property type="component" value="Chromosome"/>
</dbReference>
<gene>
    <name evidence="1" type="ORF">DSLASN_30060</name>
</gene>
<evidence type="ECO:0000313" key="2">
    <source>
        <dbReference type="Proteomes" id="UP001320148"/>
    </source>
</evidence>
<evidence type="ECO:0000313" key="1">
    <source>
        <dbReference type="EMBL" id="BCS97374.1"/>
    </source>
</evidence>
<dbReference type="EMBL" id="AP024488">
    <property type="protein sequence ID" value="BCS97374.1"/>
    <property type="molecule type" value="Genomic_DNA"/>
</dbReference>
<name>A0ABM7PIG8_9BACT</name>
<keyword evidence="2" id="KW-1185">Reference proteome</keyword>
<organism evidence="1 2">
    <name type="scientific">Desulfoluna limicola</name>
    <dbReference type="NCBI Taxonomy" id="2810562"/>
    <lineage>
        <taxon>Bacteria</taxon>
        <taxon>Pseudomonadati</taxon>
        <taxon>Thermodesulfobacteriota</taxon>
        <taxon>Desulfobacteria</taxon>
        <taxon>Desulfobacterales</taxon>
        <taxon>Desulfolunaceae</taxon>
        <taxon>Desulfoluna</taxon>
    </lineage>
</organism>
<proteinExistence type="predicted"/>